<name>A0A2J6RN66_HYAVF</name>
<reference evidence="3 4" key="1">
    <citation type="submission" date="2016-04" db="EMBL/GenBank/DDBJ databases">
        <title>A degradative enzymes factory behind the ericoid mycorrhizal symbiosis.</title>
        <authorList>
            <consortium name="DOE Joint Genome Institute"/>
            <person name="Martino E."/>
            <person name="Morin E."/>
            <person name="Grelet G."/>
            <person name="Kuo A."/>
            <person name="Kohler A."/>
            <person name="Daghino S."/>
            <person name="Barry K."/>
            <person name="Choi C."/>
            <person name="Cichocki N."/>
            <person name="Clum A."/>
            <person name="Copeland A."/>
            <person name="Hainaut M."/>
            <person name="Haridas S."/>
            <person name="Labutti K."/>
            <person name="Lindquist E."/>
            <person name="Lipzen A."/>
            <person name="Khouja H.-R."/>
            <person name="Murat C."/>
            <person name="Ohm R."/>
            <person name="Olson A."/>
            <person name="Spatafora J."/>
            <person name="Veneault-Fourrey C."/>
            <person name="Henrissat B."/>
            <person name="Grigoriev I."/>
            <person name="Martin F."/>
            <person name="Perotto S."/>
        </authorList>
    </citation>
    <scope>NUCLEOTIDE SEQUENCE [LARGE SCALE GENOMIC DNA]</scope>
    <source>
        <strain evidence="3 4">F</strain>
    </source>
</reference>
<dbReference type="PROSITE" id="PS50280">
    <property type="entry name" value="SET"/>
    <property type="match status" value="1"/>
</dbReference>
<evidence type="ECO:0000259" key="2">
    <source>
        <dbReference type="PROSITE" id="PS50280"/>
    </source>
</evidence>
<feature type="compositionally biased region" description="Polar residues" evidence="1">
    <location>
        <begin position="1"/>
        <end position="10"/>
    </location>
</feature>
<dbReference type="Gene3D" id="2.170.270.10">
    <property type="entry name" value="SET domain"/>
    <property type="match status" value="1"/>
</dbReference>
<sequence length="211" mass="23806">MTLNASTPHLQETPPASPPSSKAERNRRKKENTKKRKAEESQKKSEEADLLSKMSTMSLNKRGVDHDVKDGAPGRLWEIKPSRGKGLGVFAKKDIKKGAAIFQEMPLIQGGSHWLQKEAAFTVLSIERQQDFMELHNQCNCHQSPCIETPFMKIFDASSYQPEGYDHENADARVYKVTSRINHACLANTSRIFTTAGNIVIFWIERYQEGG</sequence>
<feature type="compositionally biased region" description="Basic residues" evidence="1">
    <location>
        <begin position="25"/>
        <end position="36"/>
    </location>
</feature>
<dbReference type="SUPFAM" id="SSF82199">
    <property type="entry name" value="SET domain"/>
    <property type="match status" value="1"/>
</dbReference>
<evidence type="ECO:0000256" key="1">
    <source>
        <dbReference type="SAM" id="MobiDB-lite"/>
    </source>
</evidence>
<gene>
    <name evidence="3" type="ORF">L207DRAFT_583786</name>
</gene>
<dbReference type="AlphaFoldDB" id="A0A2J6RN66"/>
<dbReference type="Pfam" id="PF00856">
    <property type="entry name" value="SET"/>
    <property type="match status" value="1"/>
</dbReference>
<dbReference type="PANTHER" id="PTHR47332">
    <property type="entry name" value="SET DOMAIN-CONTAINING PROTEIN 5"/>
    <property type="match status" value="1"/>
</dbReference>
<dbReference type="InterPro" id="IPR046341">
    <property type="entry name" value="SET_dom_sf"/>
</dbReference>
<evidence type="ECO:0000313" key="3">
    <source>
        <dbReference type="EMBL" id="PMD39943.1"/>
    </source>
</evidence>
<feature type="region of interest" description="Disordered" evidence="1">
    <location>
        <begin position="1"/>
        <end position="57"/>
    </location>
</feature>
<feature type="compositionally biased region" description="Basic and acidic residues" evidence="1">
    <location>
        <begin position="37"/>
        <end position="47"/>
    </location>
</feature>
<feature type="domain" description="SET" evidence="2">
    <location>
        <begin position="75"/>
        <end position="211"/>
    </location>
</feature>
<accession>A0A2J6RN66</accession>
<proteinExistence type="predicted"/>
<dbReference type="PANTHER" id="PTHR47332:SF4">
    <property type="entry name" value="SET DOMAIN-CONTAINING PROTEIN 5"/>
    <property type="match status" value="1"/>
</dbReference>
<organism evidence="3 4">
    <name type="scientific">Hyaloscypha variabilis (strain UAMH 11265 / GT02V1 / F)</name>
    <name type="common">Meliniomyces variabilis</name>
    <dbReference type="NCBI Taxonomy" id="1149755"/>
    <lineage>
        <taxon>Eukaryota</taxon>
        <taxon>Fungi</taxon>
        <taxon>Dikarya</taxon>
        <taxon>Ascomycota</taxon>
        <taxon>Pezizomycotina</taxon>
        <taxon>Leotiomycetes</taxon>
        <taxon>Helotiales</taxon>
        <taxon>Hyaloscyphaceae</taxon>
        <taxon>Hyaloscypha</taxon>
        <taxon>Hyaloscypha variabilis</taxon>
    </lineage>
</organism>
<dbReference type="STRING" id="1149755.A0A2J6RN66"/>
<dbReference type="InterPro" id="IPR053185">
    <property type="entry name" value="SET_domain_protein"/>
</dbReference>
<dbReference type="EMBL" id="KZ613946">
    <property type="protein sequence ID" value="PMD39943.1"/>
    <property type="molecule type" value="Genomic_DNA"/>
</dbReference>
<dbReference type="OrthoDB" id="265717at2759"/>
<dbReference type="InterPro" id="IPR001214">
    <property type="entry name" value="SET_dom"/>
</dbReference>
<keyword evidence="4" id="KW-1185">Reference proteome</keyword>
<evidence type="ECO:0000313" key="4">
    <source>
        <dbReference type="Proteomes" id="UP000235786"/>
    </source>
</evidence>
<protein>
    <recommendedName>
        <fullName evidence="2">SET domain-containing protein</fullName>
    </recommendedName>
</protein>
<dbReference type="Proteomes" id="UP000235786">
    <property type="component" value="Unassembled WGS sequence"/>
</dbReference>